<proteinExistence type="predicted"/>
<organism evidence="3 4">
    <name type="scientific">Lactobacillus helveticus</name>
    <name type="common">Lactobacillus suntoryeus</name>
    <dbReference type="NCBI Taxonomy" id="1587"/>
    <lineage>
        <taxon>Bacteria</taxon>
        <taxon>Bacillati</taxon>
        <taxon>Bacillota</taxon>
        <taxon>Bacilli</taxon>
        <taxon>Lactobacillales</taxon>
        <taxon>Lactobacillaceae</taxon>
        <taxon>Lactobacillus</taxon>
    </lineage>
</organism>
<dbReference type="AlphaFoldDB" id="A0A386RFQ5"/>
<feature type="signal peptide" evidence="2">
    <location>
        <begin position="1"/>
        <end position="24"/>
    </location>
</feature>
<reference evidence="3 4" key="1">
    <citation type="submission" date="2016-10" db="EMBL/GenBank/DDBJ databases">
        <title>Complete genomic sequencing of Lactobacillus helveticus LH99 and comparative genome analysis.</title>
        <authorList>
            <person name="Li N."/>
            <person name="You C."/>
            <person name="Liu Z."/>
        </authorList>
    </citation>
    <scope>NUCLEOTIDE SEQUENCE [LARGE SCALE GENOMIC DNA]</scope>
    <source>
        <strain evidence="3 4">LH99</strain>
    </source>
</reference>
<sequence>MKIKSILVKSIAVAAMSVTGLVVANNAGSQTAQAATVQNDAHVVTVNYVSDNSITVYNNYENPVATGQTLASNTSWKVIKTAYDSKGHKWYDLGKNQWIRAEYVTAGYVAANNATAKSTTTVSQAPAAQTQTQTQTQSQAATTQTAATTSAKSYTSNATGLEASAKAWIAARESGGSYSASNGQYVGKYQLSASYLNGDYSAANQERVADQYVQSRYGSWTAAKAFWQANGWY</sequence>
<feature type="chain" id="PRO_5039433074" evidence="2">
    <location>
        <begin position="25"/>
        <end position="233"/>
    </location>
</feature>
<name>A0A386RFQ5_LACHE</name>
<evidence type="ECO:0000313" key="3">
    <source>
        <dbReference type="EMBL" id="AYE62232.1"/>
    </source>
</evidence>
<dbReference type="Proteomes" id="UP000267794">
    <property type="component" value="Chromosome"/>
</dbReference>
<evidence type="ECO:0000256" key="2">
    <source>
        <dbReference type="SAM" id="SignalP"/>
    </source>
</evidence>
<protein>
    <submittedName>
        <fullName evidence="3">Aggregation promoting factor</fullName>
    </submittedName>
</protein>
<dbReference type="RefSeq" id="WP_120357639.1">
    <property type="nucleotide sequence ID" value="NZ_CP017982.1"/>
</dbReference>
<evidence type="ECO:0000313" key="4">
    <source>
        <dbReference type="Proteomes" id="UP000267794"/>
    </source>
</evidence>
<accession>A0A386RFQ5</accession>
<gene>
    <name evidence="3" type="ORF">BC335_1849</name>
</gene>
<keyword evidence="2" id="KW-0732">Signal</keyword>
<feature type="region of interest" description="Disordered" evidence="1">
    <location>
        <begin position="130"/>
        <end position="149"/>
    </location>
</feature>
<dbReference type="EMBL" id="CP017982">
    <property type="protein sequence ID" value="AYE62232.1"/>
    <property type="molecule type" value="Genomic_DNA"/>
</dbReference>
<evidence type="ECO:0000256" key="1">
    <source>
        <dbReference type="SAM" id="MobiDB-lite"/>
    </source>
</evidence>